<evidence type="ECO:0000256" key="1">
    <source>
        <dbReference type="ARBA" id="ARBA00005417"/>
    </source>
</evidence>
<dbReference type="PROSITE" id="PS00211">
    <property type="entry name" value="ABC_TRANSPORTER_1"/>
    <property type="match status" value="1"/>
</dbReference>
<evidence type="ECO:0000256" key="3">
    <source>
        <dbReference type="ARBA" id="ARBA00022741"/>
    </source>
</evidence>
<dbReference type="InterPro" id="IPR017871">
    <property type="entry name" value="ABC_transporter-like_CS"/>
</dbReference>
<reference evidence="7 8" key="1">
    <citation type="submission" date="2019-05" db="EMBL/GenBank/DDBJ databases">
        <title>Marivita sp. nov. isolated from sea sediment.</title>
        <authorList>
            <person name="Kim W."/>
        </authorList>
    </citation>
    <scope>NUCLEOTIDE SEQUENCE [LARGE SCALE GENOMIC DNA]</scope>
    <source>
        <strain evidence="7 8">CAU 1492</strain>
    </source>
</reference>
<dbReference type="InterPro" id="IPR052156">
    <property type="entry name" value="BCAA_Transport_ATP-bd_LivF"/>
</dbReference>
<evidence type="ECO:0000256" key="4">
    <source>
        <dbReference type="ARBA" id="ARBA00022840"/>
    </source>
</evidence>
<dbReference type="GO" id="GO:0005524">
    <property type="term" value="F:ATP binding"/>
    <property type="evidence" value="ECO:0007669"/>
    <property type="project" value="UniProtKB-KW"/>
</dbReference>
<dbReference type="InterPro" id="IPR027417">
    <property type="entry name" value="P-loop_NTPase"/>
</dbReference>
<dbReference type="Pfam" id="PF00005">
    <property type="entry name" value="ABC_tran"/>
    <property type="match status" value="1"/>
</dbReference>
<keyword evidence="3" id="KW-0547">Nucleotide-binding</keyword>
<evidence type="ECO:0000256" key="5">
    <source>
        <dbReference type="ARBA" id="ARBA00022970"/>
    </source>
</evidence>
<dbReference type="Gene3D" id="3.40.50.300">
    <property type="entry name" value="P-loop containing nucleotide triphosphate hydrolases"/>
    <property type="match status" value="1"/>
</dbReference>
<dbReference type="SMART" id="SM00382">
    <property type="entry name" value="AAA"/>
    <property type="match status" value="1"/>
</dbReference>
<dbReference type="InterPro" id="IPR003593">
    <property type="entry name" value="AAA+_ATPase"/>
</dbReference>
<dbReference type="Proteomes" id="UP001191082">
    <property type="component" value="Unassembled WGS sequence"/>
</dbReference>
<organism evidence="7 8">
    <name type="scientific">Arenibacterium halophilum</name>
    <dbReference type="NCBI Taxonomy" id="2583821"/>
    <lineage>
        <taxon>Bacteria</taxon>
        <taxon>Pseudomonadati</taxon>
        <taxon>Pseudomonadota</taxon>
        <taxon>Alphaproteobacteria</taxon>
        <taxon>Rhodobacterales</taxon>
        <taxon>Paracoccaceae</taxon>
        <taxon>Arenibacterium</taxon>
    </lineage>
</organism>
<dbReference type="PROSITE" id="PS50893">
    <property type="entry name" value="ABC_TRANSPORTER_2"/>
    <property type="match status" value="1"/>
</dbReference>
<dbReference type="PANTHER" id="PTHR43820:SF2">
    <property type="entry name" value="ABC TRANSPORTER ATP-BINDING PROTEIN"/>
    <property type="match status" value="1"/>
</dbReference>
<name>A0ABY2XC75_9RHOB</name>
<dbReference type="SUPFAM" id="SSF52540">
    <property type="entry name" value="P-loop containing nucleoside triphosphate hydrolases"/>
    <property type="match status" value="1"/>
</dbReference>
<keyword evidence="2" id="KW-0813">Transport</keyword>
<gene>
    <name evidence="7" type="ORF">FGK64_11925</name>
</gene>
<dbReference type="InterPro" id="IPR003439">
    <property type="entry name" value="ABC_transporter-like_ATP-bd"/>
</dbReference>
<keyword evidence="5" id="KW-0029">Amino-acid transport</keyword>
<proteinExistence type="inferred from homology"/>
<evidence type="ECO:0000259" key="6">
    <source>
        <dbReference type="PROSITE" id="PS50893"/>
    </source>
</evidence>
<comment type="caution">
    <text evidence="7">The sequence shown here is derived from an EMBL/GenBank/DDBJ whole genome shotgun (WGS) entry which is preliminary data.</text>
</comment>
<feature type="domain" description="ABC transporter" evidence="6">
    <location>
        <begin position="2"/>
        <end position="233"/>
    </location>
</feature>
<accession>A0ABY2XC75</accession>
<dbReference type="CDD" id="cd03224">
    <property type="entry name" value="ABC_TM1139_LivF_branched"/>
    <property type="match status" value="1"/>
</dbReference>
<dbReference type="RefSeq" id="WP_138864000.1">
    <property type="nucleotide sequence ID" value="NZ_VCPC01000002.1"/>
</dbReference>
<comment type="similarity">
    <text evidence="1">Belongs to the ABC transporter superfamily.</text>
</comment>
<dbReference type="PANTHER" id="PTHR43820">
    <property type="entry name" value="HIGH-AFFINITY BRANCHED-CHAIN AMINO ACID TRANSPORT ATP-BINDING PROTEIN LIVF"/>
    <property type="match status" value="1"/>
</dbReference>
<dbReference type="EMBL" id="VCPC01000002">
    <property type="protein sequence ID" value="TMV13445.1"/>
    <property type="molecule type" value="Genomic_DNA"/>
</dbReference>
<evidence type="ECO:0000256" key="2">
    <source>
        <dbReference type="ARBA" id="ARBA00022448"/>
    </source>
</evidence>
<protein>
    <submittedName>
        <fullName evidence="7">ABC transporter ATP-binding protein</fullName>
    </submittedName>
</protein>
<keyword evidence="4 7" id="KW-0067">ATP-binding</keyword>
<evidence type="ECO:0000313" key="7">
    <source>
        <dbReference type="EMBL" id="TMV13445.1"/>
    </source>
</evidence>
<evidence type="ECO:0000313" key="8">
    <source>
        <dbReference type="Proteomes" id="UP001191082"/>
    </source>
</evidence>
<sequence length="233" mass="25757">MLEVNDLHAYYGKSHILQGVNIEIKEGEIVALLGRNGVGRSTTCKAVMGEVPPVGSVKFKGQEIAGKKAFEIANLGIGYVPENRDIFPGLTTRQNLILGLKPGQKDGAGRWSMQDMFNMFENLERRADVEASVLSGGEQQMLTMCRTLIGDPDLVMIDEPTEGLSPQMVQRVAELLQEIARRGIATLLVEQKLAIALDIAHRIYVMGHGKVVFEGTPEELKSRDDVRKEWLEV</sequence>
<keyword evidence="8" id="KW-1185">Reference proteome</keyword>